<dbReference type="RefSeq" id="WP_009849524.1">
    <property type="nucleotide sequence ID" value="NZ_DS022294.1"/>
</dbReference>
<dbReference type="GO" id="GO:0016763">
    <property type="term" value="F:pentosyltransferase activity"/>
    <property type="evidence" value="ECO:0007669"/>
    <property type="project" value="InterPro"/>
</dbReference>
<keyword evidence="9 11" id="KW-0472">Membrane</keyword>
<keyword evidence="4 11" id="KW-0808">Transferase</keyword>
<keyword evidence="2 11" id="KW-0997">Cell inner membrane</keyword>
<evidence type="ECO:0000256" key="10">
    <source>
        <dbReference type="ARBA" id="ARBA00023316"/>
    </source>
</evidence>
<accession>Q0EWZ6</accession>
<evidence type="ECO:0000259" key="12">
    <source>
        <dbReference type="Pfam" id="PF00912"/>
    </source>
</evidence>
<comment type="pathway">
    <text evidence="11">Cell wall biogenesis; peptidoglycan biosynthesis.</text>
</comment>
<name>Q0EWZ6_9PROT</name>
<dbReference type="AlphaFoldDB" id="Q0EWZ6"/>
<dbReference type="FunCoup" id="Q0EWZ6">
    <property type="interactions" value="149"/>
</dbReference>
<dbReference type="GO" id="GO:0008360">
    <property type="term" value="P:regulation of cell shape"/>
    <property type="evidence" value="ECO:0007669"/>
    <property type="project" value="UniProtKB-KW"/>
</dbReference>
<dbReference type="GO" id="GO:0071555">
    <property type="term" value="P:cell wall organization"/>
    <property type="evidence" value="ECO:0007669"/>
    <property type="project" value="UniProtKB-KW"/>
</dbReference>
<dbReference type="InterPro" id="IPR023346">
    <property type="entry name" value="Lysozyme-like_dom_sf"/>
</dbReference>
<evidence type="ECO:0000256" key="5">
    <source>
        <dbReference type="ARBA" id="ARBA00022692"/>
    </source>
</evidence>
<sequence length="246" mass="27847">MLTSTIQERAPVAATALPVIKLFKYALLAALILLTGWLGWAYSQVLTWRAGNPQMSAFMQQDLESRHIKNPKARLKHHPVPYKRISVNLKRAVIAAEDASFVDHNGFDLDGIQLAMEKNLKAGHITAGGSTISQQLAKNLFLSGERTLLRKAEEAIYTVMLEATLSKRRILELYLNYAEWGNRIYGAEAAARHYYGIPASMLSPWQAARLAAILPNPRYYDGRRTEWISEKSNTIRHYMPMVRIPR</sequence>
<keyword evidence="3 11" id="KW-0328">Glycosyltransferase</keyword>
<evidence type="ECO:0000313" key="13">
    <source>
        <dbReference type="EMBL" id="EAU53761.1"/>
    </source>
</evidence>
<keyword evidence="14" id="KW-1185">Reference proteome</keyword>
<dbReference type="Pfam" id="PF00912">
    <property type="entry name" value="Transgly"/>
    <property type="match status" value="1"/>
</dbReference>
<comment type="caution">
    <text evidence="13">The sequence shown here is derived from an EMBL/GenBank/DDBJ whole genome shotgun (WGS) entry which is preliminary data.</text>
</comment>
<keyword evidence="5 11" id="KW-0812">Transmembrane</keyword>
<comment type="function">
    <text evidence="11">Peptidoglycan polymerase that catalyzes glycan chain elongation from lipid-linked precursors.</text>
</comment>
<dbReference type="STRING" id="314344.AL013_07180"/>
<keyword evidence="10 11" id="KW-0961">Cell wall biogenesis/degradation</keyword>
<keyword evidence="1 11" id="KW-1003">Cell membrane</keyword>
<dbReference type="GO" id="GO:0009252">
    <property type="term" value="P:peptidoglycan biosynthetic process"/>
    <property type="evidence" value="ECO:0007669"/>
    <property type="project" value="UniProtKB-UniRule"/>
</dbReference>
<dbReference type="InterPro" id="IPR036950">
    <property type="entry name" value="PBP_transglycosylase"/>
</dbReference>
<dbReference type="NCBIfam" id="TIGR02070">
    <property type="entry name" value="mono_pep_trsgly"/>
    <property type="match status" value="1"/>
</dbReference>
<dbReference type="InterPro" id="IPR011812">
    <property type="entry name" value="Pep_trsgly"/>
</dbReference>
<dbReference type="GO" id="GO:0008955">
    <property type="term" value="F:peptidoglycan glycosyltransferase activity"/>
    <property type="evidence" value="ECO:0007669"/>
    <property type="project" value="UniProtKB-UniRule"/>
</dbReference>
<comment type="subcellular location">
    <subcellularLocation>
        <location evidence="11">Cell inner membrane</location>
        <topology evidence="11">Single-pass membrane protein</topology>
    </subcellularLocation>
</comment>
<dbReference type="GO" id="GO:0005886">
    <property type="term" value="C:plasma membrane"/>
    <property type="evidence" value="ECO:0007669"/>
    <property type="project" value="UniProtKB-SubCell"/>
</dbReference>
<evidence type="ECO:0000256" key="8">
    <source>
        <dbReference type="ARBA" id="ARBA00022989"/>
    </source>
</evidence>
<keyword evidence="7 11" id="KW-0573">Peptidoglycan synthesis</keyword>
<evidence type="ECO:0000256" key="2">
    <source>
        <dbReference type="ARBA" id="ARBA00022519"/>
    </source>
</evidence>
<dbReference type="HAMAP" id="MF_00766">
    <property type="entry name" value="PGT_MtgA"/>
    <property type="match status" value="1"/>
</dbReference>
<evidence type="ECO:0000256" key="11">
    <source>
        <dbReference type="HAMAP-Rule" id="MF_00766"/>
    </source>
</evidence>
<evidence type="ECO:0000256" key="3">
    <source>
        <dbReference type="ARBA" id="ARBA00022676"/>
    </source>
</evidence>
<proteinExistence type="inferred from homology"/>
<dbReference type="Proteomes" id="UP000005297">
    <property type="component" value="Unassembled WGS sequence"/>
</dbReference>
<dbReference type="EMBL" id="AATS01000017">
    <property type="protein sequence ID" value="EAU53761.1"/>
    <property type="molecule type" value="Genomic_DNA"/>
</dbReference>
<dbReference type="InParanoid" id="Q0EWZ6"/>
<dbReference type="HOGENOM" id="CLU_006354_1_0_0"/>
<dbReference type="OrthoDB" id="5290858at2"/>
<reference evidence="13 14" key="1">
    <citation type="submission" date="2006-09" db="EMBL/GenBank/DDBJ databases">
        <authorList>
            <person name="Emerson D."/>
            <person name="Ferriera S."/>
            <person name="Johnson J."/>
            <person name="Kravitz S."/>
            <person name="Halpern A."/>
            <person name="Remington K."/>
            <person name="Beeson K."/>
            <person name="Tran B."/>
            <person name="Rogers Y.-H."/>
            <person name="Friedman R."/>
            <person name="Venter J.C."/>
        </authorList>
    </citation>
    <scope>NUCLEOTIDE SEQUENCE [LARGE SCALE GENOMIC DNA]</scope>
    <source>
        <strain evidence="13 14">PV-1</strain>
    </source>
</reference>
<dbReference type="UniPathway" id="UPA00219"/>
<feature type="domain" description="Glycosyl transferase family 51" evidence="12">
    <location>
        <begin position="72"/>
        <end position="235"/>
    </location>
</feature>
<organism evidence="13 14">
    <name type="scientific">Mariprofundus ferrooxydans PV-1</name>
    <dbReference type="NCBI Taxonomy" id="314345"/>
    <lineage>
        <taxon>Bacteria</taxon>
        <taxon>Pseudomonadati</taxon>
        <taxon>Pseudomonadota</taxon>
        <taxon>Candidatius Mariprofundia</taxon>
        <taxon>Mariprofundales</taxon>
        <taxon>Mariprofundaceae</taxon>
        <taxon>Mariprofundus</taxon>
    </lineage>
</organism>
<evidence type="ECO:0000256" key="4">
    <source>
        <dbReference type="ARBA" id="ARBA00022679"/>
    </source>
</evidence>
<comment type="catalytic activity">
    <reaction evidence="11">
        <text>[GlcNAc-(1-&gt;4)-Mur2Ac(oyl-L-Ala-gamma-D-Glu-L-Lys-D-Ala-D-Ala)](n)-di-trans,octa-cis-undecaprenyl diphosphate + beta-D-GlcNAc-(1-&gt;4)-Mur2Ac(oyl-L-Ala-gamma-D-Glu-L-Lys-D-Ala-D-Ala)-di-trans,octa-cis-undecaprenyl diphosphate = [GlcNAc-(1-&gt;4)-Mur2Ac(oyl-L-Ala-gamma-D-Glu-L-Lys-D-Ala-D-Ala)](n+1)-di-trans,octa-cis-undecaprenyl diphosphate + di-trans,octa-cis-undecaprenyl diphosphate + H(+)</text>
        <dbReference type="Rhea" id="RHEA:23708"/>
        <dbReference type="Rhea" id="RHEA-COMP:9602"/>
        <dbReference type="Rhea" id="RHEA-COMP:9603"/>
        <dbReference type="ChEBI" id="CHEBI:15378"/>
        <dbReference type="ChEBI" id="CHEBI:58405"/>
        <dbReference type="ChEBI" id="CHEBI:60033"/>
        <dbReference type="ChEBI" id="CHEBI:78435"/>
        <dbReference type="EC" id="2.4.99.28"/>
    </reaction>
</comment>
<dbReference type="EC" id="2.4.99.28" evidence="11"/>
<dbReference type="PANTHER" id="PTHR30400:SF0">
    <property type="entry name" value="BIOSYNTHETIC PEPTIDOGLYCAN TRANSGLYCOSYLASE"/>
    <property type="match status" value="1"/>
</dbReference>
<dbReference type="eggNOG" id="COG0744">
    <property type="taxonomic scope" value="Bacteria"/>
</dbReference>
<dbReference type="InterPro" id="IPR001264">
    <property type="entry name" value="Glyco_trans_51"/>
</dbReference>
<comment type="similarity">
    <text evidence="11">Belongs to the glycosyltransferase 51 family.</text>
</comment>
<evidence type="ECO:0000313" key="14">
    <source>
        <dbReference type="Proteomes" id="UP000005297"/>
    </source>
</evidence>
<evidence type="ECO:0000256" key="7">
    <source>
        <dbReference type="ARBA" id="ARBA00022984"/>
    </source>
</evidence>
<evidence type="ECO:0000256" key="9">
    <source>
        <dbReference type="ARBA" id="ARBA00023136"/>
    </source>
</evidence>
<dbReference type="Gene3D" id="1.10.3810.10">
    <property type="entry name" value="Biosynthetic peptidoglycan transglycosylase-like"/>
    <property type="match status" value="1"/>
</dbReference>
<evidence type="ECO:0000256" key="6">
    <source>
        <dbReference type="ARBA" id="ARBA00022960"/>
    </source>
</evidence>
<dbReference type="GO" id="GO:0009274">
    <property type="term" value="C:peptidoglycan-based cell wall"/>
    <property type="evidence" value="ECO:0007669"/>
    <property type="project" value="InterPro"/>
</dbReference>
<keyword evidence="8 11" id="KW-1133">Transmembrane helix</keyword>
<keyword evidence="6 11" id="KW-0133">Cell shape</keyword>
<dbReference type="PANTHER" id="PTHR30400">
    <property type="entry name" value="MONOFUNCTIONAL BIOSYNTHETIC PEPTIDOGLYCAN TRANSGLYCOSYLASE"/>
    <property type="match status" value="1"/>
</dbReference>
<gene>
    <name evidence="11 13" type="primary">mtgA</name>
    <name evidence="13" type="ORF">SPV1_10024</name>
</gene>
<dbReference type="SUPFAM" id="SSF53955">
    <property type="entry name" value="Lysozyme-like"/>
    <property type="match status" value="1"/>
</dbReference>
<evidence type="ECO:0000256" key="1">
    <source>
        <dbReference type="ARBA" id="ARBA00022475"/>
    </source>
</evidence>
<protein>
    <recommendedName>
        <fullName evidence="11">Biosynthetic peptidoglycan transglycosylase</fullName>
        <ecNumber evidence="11">2.4.99.28</ecNumber>
    </recommendedName>
    <alternativeName>
        <fullName evidence="11">Glycan polymerase</fullName>
    </alternativeName>
    <alternativeName>
        <fullName evidence="11">Peptidoglycan glycosyltransferase MtgA</fullName>
        <shortName evidence="11">PGT</shortName>
    </alternativeName>
</protein>
<feature type="transmembrane region" description="Helical" evidence="11">
    <location>
        <begin position="22"/>
        <end position="42"/>
    </location>
</feature>